<dbReference type="SMART" id="SM00347">
    <property type="entry name" value="HTH_MARR"/>
    <property type="match status" value="1"/>
</dbReference>
<dbReference type="Proteomes" id="UP001057753">
    <property type="component" value="Unassembled WGS sequence"/>
</dbReference>
<dbReference type="InterPro" id="IPR000835">
    <property type="entry name" value="HTH_MarR-typ"/>
</dbReference>
<reference evidence="5" key="1">
    <citation type="submission" date="2020-06" db="EMBL/GenBank/DDBJ databases">
        <title>Insight into the genomes of haloalkaliphilic bacilli from Kenyan soda lakes.</title>
        <authorList>
            <person name="Mwirichia R."/>
            <person name="Villamizar G.C."/>
            <person name="Poehlein A."/>
            <person name="Mugweru J."/>
            <person name="Kipnyargis A."/>
            <person name="Kiplimo D."/>
            <person name="Orwa P."/>
            <person name="Daniel R."/>
        </authorList>
    </citation>
    <scope>NUCLEOTIDE SEQUENCE</scope>
    <source>
        <strain evidence="5">B1096_S55</strain>
    </source>
</reference>
<dbReference type="PRINTS" id="PR00598">
    <property type="entry name" value="HTHMARR"/>
</dbReference>
<keyword evidence="1" id="KW-0805">Transcription regulation</keyword>
<dbReference type="GO" id="GO:0003677">
    <property type="term" value="F:DNA binding"/>
    <property type="evidence" value="ECO:0007669"/>
    <property type="project" value="UniProtKB-KW"/>
</dbReference>
<protein>
    <submittedName>
        <fullName evidence="5">MarR family transcriptional regulator</fullName>
    </submittedName>
</protein>
<feature type="domain" description="HTH marR-type" evidence="4">
    <location>
        <begin position="1"/>
        <end position="138"/>
    </location>
</feature>
<dbReference type="Pfam" id="PF01047">
    <property type="entry name" value="MarR"/>
    <property type="match status" value="1"/>
</dbReference>
<keyword evidence="3" id="KW-0804">Transcription</keyword>
<keyword evidence="2" id="KW-0238">DNA-binding</keyword>
<dbReference type="EMBL" id="JABXYM010000001">
    <property type="protein sequence ID" value="MCR6097859.1"/>
    <property type="molecule type" value="Genomic_DNA"/>
</dbReference>
<evidence type="ECO:0000313" key="6">
    <source>
        <dbReference type="Proteomes" id="UP001057753"/>
    </source>
</evidence>
<evidence type="ECO:0000313" key="5">
    <source>
        <dbReference type="EMBL" id="MCR6097859.1"/>
    </source>
</evidence>
<keyword evidence="6" id="KW-1185">Reference proteome</keyword>
<dbReference type="AlphaFoldDB" id="A0A9Q4B3W1"/>
<evidence type="ECO:0000256" key="1">
    <source>
        <dbReference type="ARBA" id="ARBA00023015"/>
    </source>
</evidence>
<dbReference type="InterPro" id="IPR036390">
    <property type="entry name" value="WH_DNA-bd_sf"/>
</dbReference>
<evidence type="ECO:0000256" key="3">
    <source>
        <dbReference type="ARBA" id="ARBA00023163"/>
    </source>
</evidence>
<dbReference type="InterPro" id="IPR036388">
    <property type="entry name" value="WH-like_DNA-bd_sf"/>
</dbReference>
<dbReference type="OrthoDB" id="2328394at2"/>
<dbReference type="PANTHER" id="PTHR42756">
    <property type="entry name" value="TRANSCRIPTIONAL REGULATOR, MARR"/>
    <property type="match status" value="1"/>
</dbReference>
<name>A0A9Q4B3W1_SALAG</name>
<dbReference type="SUPFAM" id="SSF46785">
    <property type="entry name" value="Winged helix' DNA-binding domain"/>
    <property type="match status" value="1"/>
</dbReference>
<comment type="caution">
    <text evidence="5">The sequence shown here is derived from an EMBL/GenBank/DDBJ whole genome shotgun (WGS) entry which is preliminary data.</text>
</comment>
<sequence>MDQKIEDFAGYQLSVVSHFIHNQHNRYLADYGVTRAQAKALYLLAKHGDLTQSDLQKRLYIQASTMNGIVESLLKNMLIKKDASEADRRTKVISLTNKGKKLEKDLANEIKRVEKQLLTGFSEEEKSMLINWLKLMKQNLQAMTDDVSSQAVKKEGNTHETK</sequence>
<dbReference type="GO" id="GO:0003700">
    <property type="term" value="F:DNA-binding transcription factor activity"/>
    <property type="evidence" value="ECO:0007669"/>
    <property type="project" value="InterPro"/>
</dbReference>
<gene>
    <name evidence="5" type="ORF">HXA33_15085</name>
</gene>
<proteinExistence type="predicted"/>
<dbReference type="Gene3D" id="1.10.10.10">
    <property type="entry name" value="Winged helix-like DNA-binding domain superfamily/Winged helix DNA-binding domain"/>
    <property type="match status" value="1"/>
</dbReference>
<accession>A0A9Q4B3W1</accession>
<dbReference type="RefSeq" id="WP_078578077.1">
    <property type="nucleotide sequence ID" value="NZ_JABXYM010000001.1"/>
</dbReference>
<evidence type="ECO:0000259" key="4">
    <source>
        <dbReference type="PROSITE" id="PS50995"/>
    </source>
</evidence>
<dbReference type="PANTHER" id="PTHR42756:SF1">
    <property type="entry name" value="TRANSCRIPTIONAL REPRESSOR OF EMRAB OPERON"/>
    <property type="match status" value="1"/>
</dbReference>
<evidence type="ECO:0000256" key="2">
    <source>
        <dbReference type="ARBA" id="ARBA00023125"/>
    </source>
</evidence>
<organism evidence="5 6">
    <name type="scientific">Salipaludibacillus agaradhaerens</name>
    <name type="common">Bacillus agaradhaerens</name>
    <dbReference type="NCBI Taxonomy" id="76935"/>
    <lineage>
        <taxon>Bacteria</taxon>
        <taxon>Bacillati</taxon>
        <taxon>Bacillota</taxon>
        <taxon>Bacilli</taxon>
        <taxon>Bacillales</taxon>
        <taxon>Bacillaceae</taxon>
    </lineage>
</organism>
<dbReference type="PROSITE" id="PS50995">
    <property type="entry name" value="HTH_MARR_2"/>
    <property type="match status" value="1"/>
</dbReference>